<sequence length="72" mass="8392">MFFKEDKNHDKESIHTALFTVFFFWGIALLSLSTLELFNIQLNISYLTLLLAGLLVFFSSELIARYLRKSKS</sequence>
<feature type="transmembrane region" description="Helical" evidence="1">
    <location>
        <begin position="12"/>
        <end position="32"/>
    </location>
</feature>
<keyword evidence="1" id="KW-1133">Transmembrane helix</keyword>
<keyword evidence="3" id="KW-1185">Reference proteome</keyword>
<accession>A0A841RRY0</accession>
<keyword evidence="1" id="KW-0472">Membrane</keyword>
<organism evidence="2 3">
    <name type="scientific">Gracilibacillus halotolerans</name>
    <dbReference type="NCBI Taxonomy" id="74386"/>
    <lineage>
        <taxon>Bacteria</taxon>
        <taxon>Bacillati</taxon>
        <taxon>Bacillota</taxon>
        <taxon>Bacilli</taxon>
        <taxon>Bacillales</taxon>
        <taxon>Bacillaceae</taxon>
        <taxon>Gracilibacillus</taxon>
    </lineage>
</organism>
<gene>
    <name evidence="2" type="ORF">GGQ92_002784</name>
</gene>
<dbReference type="RefSeq" id="WP_184250122.1">
    <property type="nucleotide sequence ID" value="NZ_BAAACU010000061.1"/>
</dbReference>
<evidence type="ECO:0000256" key="1">
    <source>
        <dbReference type="SAM" id="Phobius"/>
    </source>
</evidence>
<evidence type="ECO:0000313" key="2">
    <source>
        <dbReference type="EMBL" id="MBB6513965.1"/>
    </source>
</evidence>
<dbReference type="AlphaFoldDB" id="A0A841RRY0"/>
<proteinExistence type="predicted"/>
<comment type="caution">
    <text evidence="2">The sequence shown here is derived from an EMBL/GenBank/DDBJ whole genome shotgun (WGS) entry which is preliminary data.</text>
</comment>
<reference evidence="2 3" key="1">
    <citation type="submission" date="2020-08" db="EMBL/GenBank/DDBJ databases">
        <title>Genomic Encyclopedia of Type Strains, Phase IV (KMG-IV): sequencing the most valuable type-strain genomes for metagenomic binning, comparative biology and taxonomic classification.</title>
        <authorList>
            <person name="Goeker M."/>
        </authorList>
    </citation>
    <scope>NUCLEOTIDE SEQUENCE [LARGE SCALE GENOMIC DNA]</scope>
    <source>
        <strain evidence="2 3">DSM 11805</strain>
    </source>
</reference>
<feature type="transmembrane region" description="Helical" evidence="1">
    <location>
        <begin position="44"/>
        <end position="64"/>
    </location>
</feature>
<dbReference type="Proteomes" id="UP000572212">
    <property type="component" value="Unassembled WGS sequence"/>
</dbReference>
<keyword evidence="1" id="KW-0812">Transmembrane</keyword>
<evidence type="ECO:0000313" key="3">
    <source>
        <dbReference type="Proteomes" id="UP000572212"/>
    </source>
</evidence>
<name>A0A841RRY0_9BACI</name>
<dbReference type="EMBL" id="JACHON010000019">
    <property type="protein sequence ID" value="MBB6513965.1"/>
    <property type="molecule type" value="Genomic_DNA"/>
</dbReference>
<protein>
    <submittedName>
        <fullName evidence="2">Uncharacterized protein</fullName>
    </submittedName>
</protein>